<evidence type="ECO:0000256" key="1">
    <source>
        <dbReference type="SAM" id="Phobius"/>
    </source>
</evidence>
<evidence type="ECO:0000313" key="4">
    <source>
        <dbReference type="Proteomes" id="UP000196053"/>
    </source>
</evidence>
<evidence type="ECO:0000259" key="2">
    <source>
        <dbReference type="Pfam" id="PF14238"/>
    </source>
</evidence>
<organism evidence="3 4">
    <name type="scientific">Herbinix luporum</name>
    <dbReference type="NCBI Taxonomy" id="1679721"/>
    <lineage>
        <taxon>Bacteria</taxon>
        <taxon>Bacillati</taxon>
        <taxon>Bacillota</taxon>
        <taxon>Clostridia</taxon>
        <taxon>Lachnospirales</taxon>
        <taxon>Lachnospiraceae</taxon>
        <taxon>Herbinix</taxon>
    </lineage>
</organism>
<dbReference type="RefSeq" id="WP_058258777.1">
    <property type="nucleotide sequence ID" value="NZ_DUPS01000010.1"/>
</dbReference>
<dbReference type="OrthoDB" id="2004430at2"/>
<dbReference type="InterPro" id="IPR025641">
    <property type="entry name" value="DUF4340"/>
</dbReference>
<keyword evidence="1" id="KW-1133">Transmembrane helix</keyword>
<sequence length="500" mass="57183">MTKRKKKNLLTLIFLVVMLGLMSGFYVWYLNKNKDRGETASEDDSLILATMDPDLIERIHFKNDEADMILILEDDTWVTEADKERPIKQNYVDNMISIIDEVKAERIVDEKPEDLAQYGLVSPYASLKATQSDGKSVTLLLGDEVSGGQGYYAKLDGNDTVFIVPTLYGTYLSYSDVSMTQVDNGPSLTSNDIYHIEVLKKDGEDFELIYDEDSKYHKAGTPLLSWAVLKPFEEPYSADSSKVSEVISNFTRFYFLSCVDYKGEDLAKYGLEDPTASILVEYYEQHEEELDEPQKDPDTGEEITTKTVTKEKSFKLYIGNLNDKGDYYVRKDGEAAVYTMEAEDVDAMLQVDAFSILSTFISIYNIETVDRIDIDISGKPYTMEIKREVTTDSEGNEETKASYYYNGKEVEEDTFKDVYQVMIGAKFDTQLKEEVSLKELDPILTISYHLEDSDKTYTSKYYPYDESFYIADNGGPIIFKADKRRIDQIIKTIEEFKKAE</sequence>
<evidence type="ECO:0000313" key="3">
    <source>
        <dbReference type="EMBL" id="CUH93541.1"/>
    </source>
</evidence>
<keyword evidence="1" id="KW-0812">Transmembrane</keyword>
<keyword evidence="4" id="KW-1185">Reference proteome</keyword>
<dbReference type="Proteomes" id="UP000196053">
    <property type="component" value="Chromosome I"/>
</dbReference>
<gene>
    <name evidence="3" type="ORF">SD1D_2005</name>
</gene>
<feature type="transmembrane region" description="Helical" evidence="1">
    <location>
        <begin position="9"/>
        <end position="29"/>
    </location>
</feature>
<keyword evidence="1" id="KW-0472">Membrane</keyword>
<dbReference type="KEGG" id="hsd:SD1D_2005"/>
<accession>A0A0K8J7A3</accession>
<name>A0A0K8J7A3_9FIRM</name>
<feature type="domain" description="DUF4340" evidence="2">
    <location>
        <begin position="235"/>
        <end position="418"/>
    </location>
</feature>
<protein>
    <recommendedName>
        <fullName evidence="2">DUF4340 domain-containing protein</fullName>
    </recommendedName>
</protein>
<dbReference type="EMBL" id="LN879430">
    <property type="protein sequence ID" value="CUH93541.1"/>
    <property type="molecule type" value="Genomic_DNA"/>
</dbReference>
<dbReference type="AlphaFoldDB" id="A0A0K8J7A3"/>
<reference evidence="4" key="1">
    <citation type="submission" date="2015-09" db="EMBL/GenBank/DDBJ databases">
        <authorList>
            <person name="Wibberg D."/>
        </authorList>
    </citation>
    <scope>NUCLEOTIDE SEQUENCE [LARGE SCALE GENOMIC DNA]</scope>
    <source>
        <strain evidence="4">SD1D</strain>
    </source>
</reference>
<dbReference type="Pfam" id="PF14238">
    <property type="entry name" value="DUF4340"/>
    <property type="match status" value="2"/>
</dbReference>
<proteinExistence type="predicted"/>
<feature type="domain" description="DUF4340" evidence="2">
    <location>
        <begin position="77"/>
        <end position="216"/>
    </location>
</feature>